<keyword evidence="1" id="KW-0472">Membrane</keyword>
<evidence type="ECO:0008006" key="4">
    <source>
        <dbReference type="Google" id="ProtNLM"/>
    </source>
</evidence>
<keyword evidence="1" id="KW-0812">Transmembrane</keyword>
<feature type="transmembrane region" description="Helical" evidence="1">
    <location>
        <begin position="166"/>
        <end position="183"/>
    </location>
</feature>
<feature type="transmembrane region" description="Helical" evidence="1">
    <location>
        <begin position="195"/>
        <end position="215"/>
    </location>
</feature>
<name>A0A936YPV8_9HYPH</name>
<reference evidence="2" key="1">
    <citation type="submission" date="2021-01" db="EMBL/GenBank/DDBJ databases">
        <title>Rhizobium sp. strain KVB221 16S ribosomal RNA gene Genome sequencing and assembly.</title>
        <authorList>
            <person name="Kang M."/>
        </authorList>
    </citation>
    <scope>NUCLEOTIDE SEQUENCE</scope>
    <source>
        <strain evidence="2">KVB221</strain>
    </source>
</reference>
<proteinExistence type="predicted"/>
<organism evidence="2 3">
    <name type="scientific">Rhizobium setariae</name>
    <dbReference type="NCBI Taxonomy" id="2801340"/>
    <lineage>
        <taxon>Bacteria</taxon>
        <taxon>Pseudomonadati</taxon>
        <taxon>Pseudomonadota</taxon>
        <taxon>Alphaproteobacteria</taxon>
        <taxon>Hyphomicrobiales</taxon>
        <taxon>Rhizobiaceae</taxon>
        <taxon>Rhizobium/Agrobacterium group</taxon>
        <taxon>Rhizobium</taxon>
    </lineage>
</organism>
<evidence type="ECO:0000313" key="2">
    <source>
        <dbReference type="EMBL" id="MBL0373488.1"/>
    </source>
</evidence>
<keyword evidence="3" id="KW-1185">Reference proteome</keyword>
<feature type="transmembrane region" description="Helical" evidence="1">
    <location>
        <begin position="68"/>
        <end position="92"/>
    </location>
</feature>
<dbReference type="EMBL" id="JAEQNC010000008">
    <property type="protein sequence ID" value="MBL0373488.1"/>
    <property type="molecule type" value="Genomic_DNA"/>
</dbReference>
<gene>
    <name evidence="2" type="ORF">JJB09_15765</name>
</gene>
<evidence type="ECO:0000256" key="1">
    <source>
        <dbReference type="SAM" id="Phobius"/>
    </source>
</evidence>
<feature type="transmembrane region" description="Helical" evidence="1">
    <location>
        <begin position="221"/>
        <end position="242"/>
    </location>
</feature>
<dbReference type="Proteomes" id="UP000633219">
    <property type="component" value="Unassembled WGS sequence"/>
</dbReference>
<feature type="transmembrane region" description="Helical" evidence="1">
    <location>
        <begin position="104"/>
        <end position="123"/>
    </location>
</feature>
<protein>
    <recommendedName>
        <fullName evidence="4">DUF4386 family protein</fullName>
    </recommendedName>
</protein>
<dbReference type="AlphaFoldDB" id="A0A936YPV8"/>
<evidence type="ECO:0000313" key="3">
    <source>
        <dbReference type="Proteomes" id="UP000633219"/>
    </source>
</evidence>
<feature type="transmembrane region" description="Helical" evidence="1">
    <location>
        <begin position="25"/>
        <end position="48"/>
    </location>
</feature>
<keyword evidence="1" id="KW-1133">Transmembrane helix</keyword>
<accession>A0A936YPV8</accession>
<sequence>MPHKRCGQVTPANIKEGHNQAIDRTLLRLSAALLVSGQVLFIFVSQFHAHREAANDHFAVFAEYADDIVWTGVHLGQYVGMALMLAGLLTLSTALDFQKGVSRCIVRFGAASTVAAFALYGVLQAVDGIALKQAAHAWATASSSEKLERFANVEAIRWLEWGVRSYQDYALGIALLLCAVALAQSKLVARSQISVMGSSGMSFLMQGWVVGTEGFTEKHTILIVLSLALNLVWMVWLFFSVWRTEQRGRLRFG</sequence>
<comment type="caution">
    <text evidence="2">The sequence shown here is derived from an EMBL/GenBank/DDBJ whole genome shotgun (WGS) entry which is preliminary data.</text>
</comment>
<dbReference type="RefSeq" id="WP_201660025.1">
    <property type="nucleotide sequence ID" value="NZ_JAEQNC010000008.1"/>
</dbReference>